<proteinExistence type="predicted"/>
<dbReference type="EMBL" id="CAUOFW020004802">
    <property type="protein sequence ID" value="CAK9167313.1"/>
    <property type="molecule type" value="Genomic_DNA"/>
</dbReference>
<gene>
    <name evidence="2" type="ORF">ILEXP_LOCUS36576</name>
</gene>
<feature type="compositionally biased region" description="Polar residues" evidence="1">
    <location>
        <begin position="28"/>
        <end position="37"/>
    </location>
</feature>
<evidence type="ECO:0000313" key="3">
    <source>
        <dbReference type="Proteomes" id="UP001642360"/>
    </source>
</evidence>
<evidence type="ECO:0000256" key="1">
    <source>
        <dbReference type="SAM" id="MobiDB-lite"/>
    </source>
</evidence>
<feature type="compositionally biased region" description="Low complexity" evidence="1">
    <location>
        <begin position="39"/>
        <end position="53"/>
    </location>
</feature>
<sequence>MTYTVVVSPPCYASNPTIHSEANRPRQRQNLKTQKNNRGQKSGGASTTTTTTSGFGGKKKDPLWQCVQGCGACCKLQKGPSFPSPEEIFDDPSDSQVQMGGAYTTKKAQEHALSMPPSLRATSISLRGVGSGDMVGEFDFTCRPWNENGHKGYFSLSISVTNGLANMSPAVLAGRERRCSLMCTVLSTVDLSEPYGSAMGRAEDPYQGEELFDAYYSNEDIEMQPSFDYNPCAKHFFTTPGEELCLSSVLVTDILVTGVRQPSLRATSISLRGVGSGDMVGEFDFTCRPWNENGHKGYFSLSISVTNGLANMSPAVLAGRERRCSLMCMVLSTVDLSEPYGSAMGRAEDPYQGEELFDAYYSNEDIEMQPSFDYNPWCAIA</sequence>
<feature type="region of interest" description="Disordered" evidence="1">
    <location>
        <begin position="14"/>
        <end position="57"/>
    </location>
</feature>
<comment type="caution">
    <text evidence="2">The sequence shown here is derived from an EMBL/GenBank/DDBJ whole genome shotgun (WGS) entry which is preliminary data.</text>
</comment>
<protein>
    <submittedName>
        <fullName evidence="2">Uncharacterized protein</fullName>
    </submittedName>
</protein>
<accession>A0ABC8TDF7</accession>
<dbReference type="PANTHER" id="PTHR36791:SF2">
    <property type="entry name" value="OS03G0363400 PROTEIN"/>
    <property type="match status" value="1"/>
</dbReference>
<name>A0ABC8TDF7_9AQUA</name>
<dbReference type="AlphaFoldDB" id="A0ABC8TDF7"/>
<reference evidence="2 3" key="1">
    <citation type="submission" date="2024-02" db="EMBL/GenBank/DDBJ databases">
        <authorList>
            <person name="Vignale AGUSTIN F."/>
            <person name="Sosa J E."/>
            <person name="Modenutti C."/>
        </authorList>
    </citation>
    <scope>NUCLEOTIDE SEQUENCE [LARGE SCALE GENOMIC DNA]</scope>
</reference>
<dbReference type="Proteomes" id="UP001642360">
    <property type="component" value="Unassembled WGS sequence"/>
</dbReference>
<evidence type="ECO:0000313" key="2">
    <source>
        <dbReference type="EMBL" id="CAK9167313.1"/>
    </source>
</evidence>
<organism evidence="2 3">
    <name type="scientific">Ilex paraguariensis</name>
    <name type="common">yerba mate</name>
    <dbReference type="NCBI Taxonomy" id="185542"/>
    <lineage>
        <taxon>Eukaryota</taxon>
        <taxon>Viridiplantae</taxon>
        <taxon>Streptophyta</taxon>
        <taxon>Embryophyta</taxon>
        <taxon>Tracheophyta</taxon>
        <taxon>Spermatophyta</taxon>
        <taxon>Magnoliopsida</taxon>
        <taxon>eudicotyledons</taxon>
        <taxon>Gunneridae</taxon>
        <taxon>Pentapetalae</taxon>
        <taxon>asterids</taxon>
        <taxon>campanulids</taxon>
        <taxon>Aquifoliales</taxon>
        <taxon>Aquifoliaceae</taxon>
        <taxon>Ilex</taxon>
    </lineage>
</organism>
<keyword evidence="3" id="KW-1185">Reference proteome</keyword>
<dbReference type="PANTHER" id="PTHR36791">
    <property type="entry name" value="OS03G0363400 PROTEIN"/>
    <property type="match status" value="1"/>
</dbReference>